<keyword evidence="4" id="KW-1185">Reference proteome</keyword>
<feature type="region of interest" description="Disordered" evidence="2">
    <location>
        <begin position="88"/>
        <end position="108"/>
    </location>
</feature>
<dbReference type="Proteomes" id="UP000631300">
    <property type="component" value="Unassembled WGS sequence"/>
</dbReference>
<sequence length="253" mass="29074">MFTIIIILIVLLVVAAIFINAYQQHRAKLEAERRAEAAKQRTIVDETENVIMACANMPVSQRLMAILHQRVLNALKVIHDLNKTAETKQRIKDASEQTSPEDADDKIPSLNEFTLPDSDKLIIQYIQAVKKLRVVLRSEHSRNRIDTKTYVEEERHLERLQLKINVETLVKRANSALAANMLGSARQYFEKAINALENQSNPDEYTSSRLATLKESLSDIQDNLKSVNAQDRARKKEEERDELDELFAPKKKW</sequence>
<reference evidence="3" key="2">
    <citation type="submission" date="2020-09" db="EMBL/GenBank/DDBJ databases">
        <authorList>
            <person name="Sun Q."/>
            <person name="Kim S."/>
        </authorList>
    </citation>
    <scope>NUCLEOTIDE SEQUENCE</scope>
    <source>
        <strain evidence="3">KCTC 22164</strain>
    </source>
</reference>
<accession>A0A918JLM6</accession>
<keyword evidence="1" id="KW-0175">Coiled coil</keyword>
<dbReference type="EMBL" id="BMXP01000005">
    <property type="protein sequence ID" value="GGW88369.1"/>
    <property type="molecule type" value="Genomic_DNA"/>
</dbReference>
<dbReference type="AlphaFoldDB" id="A0A918JLM6"/>
<proteinExistence type="predicted"/>
<organism evidence="3 4">
    <name type="scientific">Alteromonas halophila</name>
    <dbReference type="NCBI Taxonomy" id="516698"/>
    <lineage>
        <taxon>Bacteria</taxon>
        <taxon>Pseudomonadati</taxon>
        <taxon>Pseudomonadota</taxon>
        <taxon>Gammaproteobacteria</taxon>
        <taxon>Alteromonadales</taxon>
        <taxon>Alteromonadaceae</taxon>
        <taxon>Alteromonas/Salinimonas group</taxon>
        <taxon>Alteromonas</taxon>
    </lineage>
</organism>
<gene>
    <name evidence="3" type="ORF">GCM10007391_22890</name>
</gene>
<comment type="caution">
    <text evidence="3">The sequence shown here is derived from an EMBL/GenBank/DDBJ whole genome shotgun (WGS) entry which is preliminary data.</text>
</comment>
<name>A0A918JLM6_9ALTE</name>
<feature type="coiled-coil region" evidence="1">
    <location>
        <begin position="210"/>
        <end position="246"/>
    </location>
</feature>
<protein>
    <submittedName>
        <fullName evidence="3">DNA repair ATPase</fullName>
    </submittedName>
</protein>
<evidence type="ECO:0000313" key="3">
    <source>
        <dbReference type="EMBL" id="GGW88369.1"/>
    </source>
</evidence>
<evidence type="ECO:0000313" key="4">
    <source>
        <dbReference type="Proteomes" id="UP000631300"/>
    </source>
</evidence>
<evidence type="ECO:0000256" key="1">
    <source>
        <dbReference type="SAM" id="Coils"/>
    </source>
</evidence>
<evidence type="ECO:0000256" key="2">
    <source>
        <dbReference type="SAM" id="MobiDB-lite"/>
    </source>
</evidence>
<reference evidence="3" key="1">
    <citation type="journal article" date="2014" name="Int. J. Syst. Evol. Microbiol.">
        <title>Complete genome sequence of Corynebacterium casei LMG S-19264T (=DSM 44701T), isolated from a smear-ripened cheese.</title>
        <authorList>
            <consortium name="US DOE Joint Genome Institute (JGI-PGF)"/>
            <person name="Walter F."/>
            <person name="Albersmeier A."/>
            <person name="Kalinowski J."/>
            <person name="Ruckert C."/>
        </authorList>
    </citation>
    <scope>NUCLEOTIDE SEQUENCE</scope>
    <source>
        <strain evidence="3">KCTC 22164</strain>
    </source>
</reference>
<dbReference type="RefSeq" id="WP_189406594.1">
    <property type="nucleotide sequence ID" value="NZ_BMXP01000005.1"/>
</dbReference>